<keyword evidence="6" id="KW-0906">Nuclear pore complex</keyword>
<dbReference type="GO" id="GO:0000056">
    <property type="term" value="P:ribosomal small subunit export from nucleus"/>
    <property type="evidence" value="ECO:0007669"/>
    <property type="project" value="InterPro"/>
</dbReference>
<dbReference type="PANTHER" id="PTHR13257:SF0">
    <property type="entry name" value="NUCLEAR PORE COMPLEX PROTEIN NUP88"/>
    <property type="match status" value="1"/>
</dbReference>
<dbReference type="GO" id="GO:0017056">
    <property type="term" value="F:structural constituent of nuclear pore"/>
    <property type="evidence" value="ECO:0007669"/>
    <property type="project" value="InterPro"/>
</dbReference>
<gene>
    <name evidence="9" type="ORF">POCULU_LOCUS4475</name>
</gene>
<dbReference type="PANTHER" id="PTHR13257">
    <property type="entry name" value="NUCLEOPORIN NUP84-RELATED"/>
    <property type="match status" value="1"/>
</dbReference>
<protein>
    <submittedName>
        <fullName evidence="9">8256_t:CDS:1</fullName>
    </submittedName>
</protein>
<evidence type="ECO:0000256" key="4">
    <source>
        <dbReference type="ARBA" id="ARBA00022927"/>
    </source>
</evidence>
<proteinExistence type="predicted"/>
<evidence type="ECO:0000313" key="9">
    <source>
        <dbReference type="EMBL" id="CAG8539729.1"/>
    </source>
</evidence>
<feature type="non-terminal residue" evidence="9">
    <location>
        <position position="1"/>
    </location>
</feature>
<keyword evidence="5" id="KW-0811">Translocation</keyword>
<evidence type="ECO:0000256" key="7">
    <source>
        <dbReference type="ARBA" id="ARBA00023242"/>
    </source>
</evidence>
<sequence>PLDQSTEWLELLNEHPIFSDGIANENIEFVDGKQSCLAFSNNELYVAIGSKIRVLNLLDLMSAFVRFDHDDVTTDALDRLNEVDYVELQIPEIGFQIRSIVPDSYHKARMIAVAGDSELVVVTLPEYTEEDDDDCRAYTVGTLHEPGEGIKIMKVAWHPLSEYGSHLVVLTEDGVLKMYDVFEDLKQPEQIIYFSSKARPPSRYASFDSKSEDAASFCFGEGEDDWGPFVIYVVMKEGDIRAVCPFLPNRRQAENSYNLDKKAYSTLYELYRRQAKWICSVMNQIEDYENEKVVINPPTLSEHIEIQGPFEINPKPITSTHTYEATDIIYLDSDPVGVIIIAYDNGFVNAYIQFERIEGAWQLSKLPPYCPSLTLYECIDLDFSQSNTSLIKHSPSLVRDALLPDRIFVYHGEGLHAISVQPWLRELKRMYEKGIEAGDISVLQADIHSDVIWVATTQDNAIHASGSHVDGSGRIFFQNQGLPESDPLVGLCLIHGAPLCYAVIMLTKSRTVACQELALPTAINAISSVQLRPFIQSEKPVASPSPAIEALSQFFNSQGLPRRPQIIQSRNVPDSSRAKLTPEMTASVVQLAKYLNRYAEAIITGLDDLDNRTKAQAAQLFQLSDAIEGAVLFEAEARERLLALRERQRTIEIRAMTLLQKLLHEQEPASDEQQQIYLESLERLKLEIDDENGGGLRARINELEEIHESLRGDYHLLKPQNKTSLKLSGSQLAKVREALSKETEMIEETKQKIDFIQDKLEQLRLNIL</sequence>
<dbReference type="InterPro" id="IPR036322">
    <property type="entry name" value="WD40_repeat_dom_sf"/>
</dbReference>
<dbReference type="SUPFAM" id="SSF50978">
    <property type="entry name" value="WD40 repeat-like"/>
    <property type="match status" value="1"/>
</dbReference>
<dbReference type="Pfam" id="PF10168">
    <property type="entry name" value="Nup88"/>
    <property type="match status" value="1"/>
</dbReference>
<keyword evidence="4" id="KW-0653">Protein transport</keyword>
<dbReference type="InterPro" id="IPR019321">
    <property type="entry name" value="Nucleoporin_Nup88"/>
</dbReference>
<comment type="caution">
    <text evidence="9">The sequence shown here is derived from an EMBL/GenBank/DDBJ whole genome shotgun (WGS) entry which is preliminary data.</text>
</comment>
<dbReference type="GO" id="GO:0006406">
    <property type="term" value="P:mRNA export from nucleus"/>
    <property type="evidence" value="ECO:0007669"/>
    <property type="project" value="TreeGrafter"/>
</dbReference>
<name>A0A9N9AQU3_9GLOM</name>
<dbReference type="InterPro" id="IPR037700">
    <property type="entry name" value="NUP88/NUP82"/>
</dbReference>
<dbReference type="AlphaFoldDB" id="A0A9N9AQU3"/>
<reference evidence="9" key="1">
    <citation type="submission" date="2021-06" db="EMBL/GenBank/DDBJ databases">
        <authorList>
            <person name="Kallberg Y."/>
            <person name="Tangrot J."/>
            <person name="Rosling A."/>
        </authorList>
    </citation>
    <scope>NUCLEOTIDE SEQUENCE</scope>
    <source>
        <strain evidence="9">IA702</strain>
    </source>
</reference>
<organism evidence="9 10">
    <name type="scientific">Paraglomus occultum</name>
    <dbReference type="NCBI Taxonomy" id="144539"/>
    <lineage>
        <taxon>Eukaryota</taxon>
        <taxon>Fungi</taxon>
        <taxon>Fungi incertae sedis</taxon>
        <taxon>Mucoromycota</taxon>
        <taxon>Glomeromycotina</taxon>
        <taxon>Glomeromycetes</taxon>
        <taxon>Paraglomerales</taxon>
        <taxon>Paraglomeraceae</taxon>
        <taxon>Paraglomus</taxon>
    </lineage>
</organism>
<evidence type="ECO:0000313" key="10">
    <source>
        <dbReference type="Proteomes" id="UP000789572"/>
    </source>
</evidence>
<feature type="coiled-coil region" evidence="8">
    <location>
        <begin position="732"/>
        <end position="766"/>
    </location>
</feature>
<keyword evidence="7" id="KW-0539">Nucleus</keyword>
<evidence type="ECO:0000256" key="5">
    <source>
        <dbReference type="ARBA" id="ARBA00023010"/>
    </source>
</evidence>
<keyword evidence="10" id="KW-1185">Reference proteome</keyword>
<dbReference type="EMBL" id="CAJVPJ010000583">
    <property type="protein sequence ID" value="CAG8539729.1"/>
    <property type="molecule type" value="Genomic_DNA"/>
</dbReference>
<keyword evidence="3" id="KW-0509">mRNA transport</keyword>
<evidence type="ECO:0000256" key="1">
    <source>
        <dbReference type="ARBA" id="ARBA00004567"/>
    </source>
</evidence>
<comment type="subcellular location">
    <subcellularLocation>
        <location evidence="1">Nucleus</location>
        <location evidence="1">Nuclear pore complex</location>
    </subcellularLocation>
</comment>
<dbReference type="OrthoDB" id="341482at2759"/>
<dbReference type="GO" id="GO:0005643">
    <property type="term" value="C:nuclear pore"/>
    <property type="evidence" value="ECO:0007669"/>
    <property type="project" value="UniProtKB-SubCell"/>
</dbReference>
<keyword evidence="2" id="KW-0813">Transport</keyword>
<keyword evidence="8" id="KW-0175">Coiled coil</keyword>
<evidence type="ECO:0000256" key="2">
    <source>
        <dbReference type="ARBA" id="ARBA00022448"/>
    </source>
</evidence>
<accession>A0A9N9AQU3</accession>
<dbReference type="GO" id="GO:0000055">
    <property type="term" value="P:ribosomal large subunit export from nucleus"/>
    <property type="evidence" value="ECO:0007669"/>
    <property type="project" value="InterPro"/>
</dbReference>
<evidence type="ECO:0000256" key="3">
    <source>
        <dbReference type="ARBA" id="ARBA00022816"/>
    </source>
</evidence>
<evidence type="ECO:0000256" key="8">
    <source>
        <dbReference type="SAM" id="Coils"/>
    </source>
</evidence>
<evidence type="ECO:0000256" key="6">
    <source>
        <dbReference type="ARBA" id="ARBA00023132"/>
    </source>
</evidence>
<dbReference type="Proteomes" id="UP000789572">
    <property type="component" value="Unassembled WGS sequence"/>
</dbReference>
<dbReference type="GO" id="GO:0006606">
    <property type="term" value="P:protein import into nucleus"/>
    <property type="evidence" value="ECO:0007669"/>
    <property type="project" value="TreeGrafter"/>
</dbReference>